<dbReference type="InterPro" id="IPR007569">
    <property type="entry name" value="DUF559"/>
</dbReference>
<dbReference type="InterPro" id="IPR011335">
    <property type="entry name" value="Restrct_endonuc-II-like"/>
</dbReference>
<dbReference type="GO" id="GO:0004519">
    <property type="term" value="F:endonuclease activity"/>
    <property type="evidence" value="ECO:0007669"/>
    <property type="project" value="UniProtKB-KW"/>
</dbReference>
<dbReference type="Gene3D" id="3.40.960.10">
    <property type="entry name" value="VSR Endonuclease"/>
    <property type="match status" value="1"/>
</dbReference>
<comment type="caution">
    <text evidence="2">The sequence shown here is derived from an EMBL/GenBank/DDBJ whole genome shotgun (WGS) entry which is preliminary data.</text>
</comment>
<keyword evidence="2" id="KW-0540">Nuclease</keyword>
<dbReference type="RefSeq" id="WP_227908067.1">
    <property type="nucleotide sequence ID" value="NZ_CP095461.1"/>
</dbReference>
<dbReference type="AlphaFoldDB" id="A0A9X1M2A5"/>
<dbReference type="SUPFAM" id="SSF52980">
    <property type="entry name" value="Restriction endonuclease-like"/>
    <property type="match status" value="1"/>
</dbReference>
<sequence>MTDSELSTVSGLPATSLSRTLLDLAAVVSVQDLVVAGDWMISEHRRNFGRRRVALLPLPVLRSYLESKTGVPGLQRIRAAVELMRVGVDSPPETRIRLLLSREGLPEFIPDVPVMDETRNPALWVDLGCTKYRTCIEYDGEHHLKPGQQSRDNHRDLLTHELGWHQVKLNKHDVAQGPLWVVAKVRRALVKGGYVP</sequence>
<feature type="domain" description="DUF559" evidence="1">
    <location>
        <begin position="125"/>
        <end position="188"/>
    </location>
</feature>
<dbReference type="Proteomes" id="UP001139264">
    <property type="component" value="Unassembled WGS sequence"/>
</dbReference>
<name>A0A9X1M2A5_9MICC</name>
<dbReference type="Pfam" id="PF04480">
    <property type="entry name" value="DUF559"/>
    <property type="match status" value="1"/>
</dbReference>
<reference evidence="2" key="1">
    <citation type="submission" date="2021-10" db="EMBL/GenBank/DDBJ databases">
        <title>Novel species in genus Arthrobacter.</title>
        <authorList>
            <person name="Liu Y."/>
        </authorList>
    </citation>
    <scope>NUCLEOTIDE SEQUENCE</scope>
    <source>
        <strain evidence="2">Zg-Y809</strain>
    </source>
</reference>
<dbReference type="EMBL" id="JAJFZP010000007">
    <property type="protein sequence ID" value="MCC3269686.1"/>
    <property type="molecule type" value="Genomic_DNA"/>
</dbReference>
<evidence type="ECO:0000313" key="2">
    <source>
        <dbReference type="EMBL" id="MCC3269686.1"/>
    </source>
</evidence>
<protein>
    <submittedName>
        <fullName evidence="2">Endonuclease domain-containing protein</fullName>
    </submittedName>
</protein>
<accession>A0A9X1M2A5</accession>
<proteinExistence type="predicted"/>
<gene>
    <name evidence="2" type="ORF">LJ751_09955</name>
</gene>
<organism evidence="2 3">
    <name type="scientific">Arthrobacter gengyunqii</name>
    <dbReference type="NCBI Taxonomy" id="2886940"/>
    <lineage>
        <taxon>Bacteria</taxon>
        <taxon>Bacillati</taxon>
        <taxon>Actinomycetota</taxon>
        <taxon>Actinomycetes</taxon>
        <taxon>Micrococcales</taxon>
        <taxon>Micrococcaceae</taxon>
        <taxon>Arthrobacter</taxon>
    </lineage>
</organism>
<evidence type="ECO:0000259" key="1">
    <source>
        <dbReference type="Pfam" id="PF04480"/>
    </source>
</evidence>
<evidence type="ECO:0000313" key="3">
    <source>
        <dbReference type="Proteomes" id="UP001139264"/>
    </source>
</evidence>
<keyword evidence="2" id="KW-0255">Endonuclease</keyword>
<keyword evidence="2" id="KW-0378">Hydrolase</keyword>